<dbReference type="PANTHER" id="PTHR48098:SF1">
    <property type="entry name" value="DIACYLGLYCEROL ACYLTRANSFERASE_MYCOLYLTRANSFERASE AG85A"/>
    <property type="match status" value="1"/>
</dbReference>
<dbReference type="EMBL" id="QGLR01000010">
    <property type="protein sequence ID" value="PXZ06978.1"/>
    <property type="molecule type" value="Genomic_DNA"/>
</dbReference>
<keyword evidence="3" id="KW-1185">Reference proteome</keyword>
<dbReference type="Pfam" id="PF00756">
    <property type="entry name" value="Esterase"/>
    <property type="match status" value="1"/>
</dbReference>
<dbReference type="Proteomes" id="UP000247932">
    <property type="component" value="Unassembled WGS sequence"/>
</dbReference>
<organism evidence="2 3">
    <name type="scientific">Gilliamella apicola</name>
    <dbReference type="NCBI Taxonomy" id="1196095"/>
    <lineage>
        <taxon>Bacteria</taxon>
        <taxon>Pseudomonadati</taxon>
        <taxon>Pseudomonadota</taxon>
        <taxon>Gammaproteobacteria</taxon>
        <taxon>Orbales</taxon>
        <taxon>Orbaceae</taxon>
        <taxon>Gilliamella</taxon>
    </lineage>
</organism>
<dbReference type="InterPro" id="IPR050583">
    <property type="entry name" value="Mycobacterial_A85_antigen"/>
</dbReference>
<dbReference type="STRING" id="1196095.GAPWK_1518"/>
<feature type="chain" id="PRO_5015988443" evidence="1">
    <location>
        <begin position="29"/>
        <end position="311"/>
    </location>
</feature>
<feature type="signal peptide" evidence="1">
    <location>
        <begin position="1"/>
        <end position="28"/>
    </location>
</feature>
<dbReference type="OrthoDB" id="9784036at2"/>
<dbReference type="RefSeq" id="WP_110433571.1">
    <property type="nucleotide sequence ID" value="NZ_QGLR01000010.1"/>
</dbReference>
<dbReference type="InterPro" id="IPR029058">
    <property type="entry name" value="AB_hydrolase_fold"/>
</dbReference>
<dbReference type="Gene3D" id="3.40.50.1820">
    <property type="entry name" value="alpha/beta hydrolase"/>
    <property type="match status" value="1"/>
</dbReference>
<reference evidence="2 3" key="1">
    <citation type="submission" date="2018-05" db="EMBL/GenBank/DDBJ databases">
        <title>Reference genomes for bee gut microbiota database.</title>
        <authorList>
            <person name="Ellegaard K.M."/>
        </authorList>
    </citation>
    <scope>NUCLEOTIDE SEQUENCE [LARGE SCALE GENOMIC DNA]</scope>
    <source>
        <strain evidence="2 3">ESL0182</strain>
    </source>
</reference>
<dbReference type="AlphaFoldDB" id="A0A2V4ER63"/>
<dbReference type="PANTHER" id="PTHR48098">
    <property type="entry name" value="ENTEROCHELIN ESTERASE-RELATED"/>
    <property type="match status" value="1"/>
</dbReference>
<sequence>MKYNLCSFLKNIFLVCVLSVLYVTNCFSSQGIIDSSKTIKSQILGNDVHYTVYLPPDYNSSNRTYPIFYFLHGGADGIHTDPYTQGNLQAHLDNLINSGKITPMIVVTPDATRNGSFENNTYYMNDADGQYRYEDMFIKEFMPQIEKNYRVNNLPKFRAIGGLSMGGFGALHYTLKYPGLFKATAALSGAVRTKEEIISMDMNKYNRRYGKAFGLNLVGERRVNNKFYEDFDILNTTSNKLASEGYFYLDCGSKDDFLIGNTLLSLNLRKNKMNYTYIVRDGGHDWSYWTSGFDGMLLFISQKMQDFRFID</sequence>
<evidence type="ECO:0000313" key="2">
    <source>
        <dbReference type="EMBL" id="PXZ06978.1"/>
    </source>
</evidence>
<dbReference type="InterPro" id="IPR000801">
    <property type="entry name" value="Esterase-like"/>
</dbReference>
<keyword evidence="1" id="KW-0732">Signal</keyword>
<accession>A0A2V4ER63</accession>
<protein>
    <submittedName>
        <fullName evidence="2">Esterase</fullName>
    </submittedName>
</protein>
<comment type="caution">
    <text evidence="2">The sequence shown here is derived from an EMBL/GenBank/DDBJ whole genome shotgun (WGS) entry which is preliminary data.</text>
</comment>
<evidence type="ECO:0000256" key="1">
    <source>
        <dbReference type="SAM" id="SignalP"/>
    </source>
</evidence>
<gene>
    <name evidence="2" type="ORF">DKK70_08260</name>
</gene>
<dbReference type="SUPFAM" id="SSF53474">
    <property type="entry name" value="alpha/beta-Hydrolases"/>
    <property type="match status" value="1"/>
</dbReference>
<name>A0A2V4ER63_9GAMM</name>
<evidence type="ECO:0000313" key="3">
    <source>
        <dbReference type="Proteomes" id="UP000247932"/>
    </source>
</evidence>
<dbReference type="GO" id="GO:0016747">
    <property type="term" value="F:acyltransferase activity, transferring groups other than amino-acyl groups"/>
    <property type="evidence" value="ECO:0007669"/>
    <property type="project" value="TreeGrafter"/>
</dbReference>
<proteinExistence type="predicted"/>